<dbReference type="AlphaFoldDB" id="A0A1C3NWM4"/>
<evidence type="ECO:0000256" key="1">
    <source>
        <dbReference type="SAM" id="MobiDB-lite"/>
    </source>
</evidence>
<proteinExistence type="predicted"/>
<sequence length="252" mass="26116">MAPRSDAGTGPAGPAGSASGPPDAKRSMIELLSAFLGGQVDLSGLTDKPGCSVPHPVASGVPGRVPGSACRCSLRDGTNERDEMGERNIPVVTASGPDAVDSSPDQGRHEVRPGLVAISGGAGRQPGAGELYRSPAVSPRTCAVLLALLSPDLGVDVMTRGSWLSCGVIQIISGCIPVDVLICLDGGPGMRRRFRQRCSVRIDHSAIDHSAIDHSAIDHSAIDHSAIDHSAALPTTALPVRRSRRGTFRRCR</sequence>
<keyword evidence="3" id="KW-1185">Reference proteome</keyword>
<feature type="region of interest" description="Disordered" evidence="1">
    <location>
        <begin position="1"/>
        <end position="26"/>
    </location>
</feature>
<feature type="compositionally biased region" description="Low complexity" evidence="1">
    <location>
        <begin position="1"/>
        <end position="22"/>
    </location>
</feature>
<evidence type="ECO:0000313" key="2">
    <source>
        <dbReference type="EMBL" id="SBW21160.1"/>
    </source>
</evidence>
<reference evidence="3" key="1">
    <citation type="submission" date="2016-02" db="EMBL/GenBank/DDBJ databases">
        <authorList>
            <person name="Wibberg D."/>
        </authorList>
    </citation>
    <scope>NUCLEOTIDE SEQUENCE [LARGE SCALE GENOMIC DNA]</scope>
</reference>
<name>A0A1C3NWM4_9ACTN</name>
<dbReference type="Proteomes" id="UP000199013">
    <property type="component" value="Unassembled WGS sequence"/>
</dbReference>
<accession>A0A1C3NWM4</accession>
<protein>
    <submittedName>
        <fullName evidence="2">Uncharacterized protein</fullName>
    </submittedName>
</protein>
<evidence type="ECO:0000313" key="3">
    <source>
        <dbReference type="Proteomes" id="UP000199013"/>
    </source>
</evidence>
<gene>
    <name evidence="2" type="ORF">FDG2_1925</name>
</gene>
<organism evidence="2 3">
    <name type="scientific">Candidatus Protofrankia californiensis</name>
    <dbReference type="NCBI Taxonomy" id="1839754"/>
    <lineage>
        <taxon>Bacteria</taxon>
        <taxon>Bacillati</taxon>
        <taxon>Actinomycetota</taxon>
        <taxon>Actinomycetes</taxon>
        <taxon>Frankiales</taxon>
        <taxon>Frankiaceae</taxon>
        <taxon>Protofrankia</taxon>
    </lineage>
</organism>
<dbReference type="EMBL" id="FLUV01000797">
    <property type="protein sequence ID" value="SBW21160.1"/>
    <property type="molecule type" value="Genomic_DNA"/>
</dbReference>